<evidence type="ECO:0000313" key="6">
    <source>
        <dbReference type="Proteomes" id="UP000314982"/>
    </source>
</evidence>
<name>A0A4W5L7L7_9TELE</name>
<evidence type="ECO:0000256" key="2">
    <source>
        <dbReference type="PIRSR" id="PIRSR622684-1"/>
    </source>
</evidence>
<dbReference type="PANTHER" id="PTHR10183">
    <property type="entry name" value="CALPAIN"/>
    <property type="match status" value="1"/>
</dbReference>
<evidence type="ECO:0000313" key="5">
    <source>
        <dbReference type="Ensembl" id="ENSHHUP00000020735.1"/>
    </source>
</evidence>
<feature type="active site" evidence="2">
    <location>
        <position position="34"/>
    </location>
</feature>
<dbReference type="PRINTS" id="PR00704">
    <property type="entry name" value="CALPAIN"/>
</dbReference>
<dbReference type="GO" id="GO:0006508">
    <property type="term" value="P:proteolysis"/>
    <property type="evidence" value="ECO:0007669"/>
    <property type="project" value="InterPro"/>
</dbReference>
<reference evidence="5" key="2">
    <citation type="submission" date="2025-08" db="UniProtKB">
        <authorList>
            <consortium name="Ensembl"/>
        </authorList>
    </citation>
    <scope>IDENTIFICATION</scope>
</reference>
<dbReference type="GO" id="GO:0005737">
    <property type="term" value="C:cytoplasm"/>
    <property type="evidence" value="ECO:0007669"/>
    <property type="project" value="TreeGrafter"/>
</dbReference>
<dbReference type="PROSITE" id="PS50203">
    <property type="entry name" value="CALPAIN_CAT"/>
    <property type="match status" value="1"/>
</dbReference>
<dbReference type="InterPro" id="IPR022684">
    <property type="entry name" value="Calpain_cysteine_protease"/>
</dbReference>
<feature type="domain" description="Calpain catalytic" evidence="4">
    <location>
        <begin position="26"/>
        <end position="76"/>
    </location>
</feature>
<reference evidence="5" key="3">
    <citation type="submission" date="2025-09" db="UniProtKB">
        <authorList>
            <consortium name="Ensembl"/>
        </authorList>
    </citation>
    <scope>IDENTIFICATION</scope>
</reference>
<dbReference type="SUPFAM" id="SSF54001">
    <property type="entry name" value="Cysteine proteinases"/>
    <property type="match status" value="1"/>
</dbReference>
<sequence>EPDDCVSEYCIQHYKSGTCCVIYVCVCVCITGDCWLLAAIASLTLDESVLARVVPPEQSFTDRYAGIFHFQFWQFG</sequence>
<comment type="similarity">
    <text evidence="1">Belongs to the peptidase C2 family.</text>
</comment>
<evidence type="ECO:0000256" key="1">
    <source>
        <dbReference type="ARBA" id="ARBA00007623"/>
    </source>
</evidence>
<dbReference type="AlphaFoldDB" id="A0A4W5L7L7"/>
<evidence type="ECO:0000256" key="3">
    <source>
        <dbReference type="PROSITE-ProRule" id="PRU00239"/>
    </source>
</evidence>
<dbReference type="GeneTree" id="ENSGT00940000154784"/>
<dbReference type="STRING" id="62062.ENSHHUP00000020735"/>
<reference evidence="6" key="1">
    <citation type="submission" date="2018-06" db="EMBL/GenBank/DDBJ databases">
        <title>Genome assembly of Danube salmon.</title>
        <authorList>
            <person name="Macqueen D.J."/>
            <person name="Gundappa M.K."/>
        </authorList>
    </citation>
    <scope>NUCLEOTIDE SEQUENCE [LARGE SCALE GENOMIC DNA]</scope>
</reference>
<accession>A0A4W5L7L7</accession>
<dbReference type="PANTHER" id="PTHR10183:SF268">
    <property type="entry name" value="CALPAIN-2 CATALYTIC SUBUNIT"/>
    <property type="match status" value="1"/>
</dbReference>
<dbReference type="GO" id="GO:0004198">
    <property type="term" value="F:calcium-dependent cysteine-type endopeptidase activity"/>
    <property type="evidence" value="ECO:0007669"/>
    <property type="project" value="InterPro"/>
</dbReference>
<comment type="caution">
    <text evidence="3">Lacks conserved residue(s) required for the propagation of feature annotation.</text>
</comment>
<proteinExistence type="inferred from homology"/>
<dbReference type="Pfam" id="PF00648">
    <property type="entry name" value="Peptidase_C2"/>
    <property type="match status" value="1"/>
</dbReference>
<dbReference type="InterPro" id="IPR038765">
    <property type="entry name" value="Papain-like_cys_pep_sf"/>
</dbReference>
<dbReference type="Ensembl" id="ENSHHUT00000021507.1">
    <property type="protein sequence ID" value="ENSHHUP00000020735.1"/>
    <property type="gene ID" value="ENSHHUG00000012991.1"/>
</dbReference>
<organism evidence="5 6">
    <name type="scientific">Hucho hucho</name>
    <name type="common">huchen</name>
    <dbReference type="NCBI Taxonomy" id="62062"/>
    <lineage>
        <taxon>Eukaryota</taxon>
        <taxon>Metazoa</taxon>
        <taxon>Chordata</taxon>
        <taxon>Craniata</taxon>
        <taxon>Vertebrata</taxon>
        <taxon>Euteleostomi</taxon>
        <taxon>Actinopterygii</taxon>
        <taxon>Neopterygii</taxon>
        <taxon>Teleostei</taxon>
        <taxon>Protacanthopterygii</taxon>
        <taxon>Salmoniformes</taxon>
        <taxon>Salmonidae</taxon>
        <taxon>Salmoninae</taxon>
        <taxon>Hucho</taxon>
    </lineage>
</organism>
<dbReference type="InterPro" id="IPR001300">
    <property type="entry name" value="Peptidase_C2_calpain_cat"/>
</dbReference>
<protein>
    <recommendedName>
        <fullName evidence="4">Calpain catalytic domain-containing protein</fullName>
    </recommendedName>
</protein>
<evidence type="ECO:0000259" key="4">
    <source>
        <dbReference type="PROSITE" id="PS50203"/>
    </source>
</evidence>
<keyword evidence="6" id="KW-1185">Reference proteome</keyword>
<dbReference type="Proteomes" id="UP000314982">
    <property type="component" value="Unassembled WGS sequence"/>
</dbReference>